<name>A0A0F9BUA1_9ZZZZ</name>
<feature type="non-terminal residue" evidence="1">
    <location>
        <position position="1"/>
    </location>
</feature>
<accession>A0A0F9BUA1</accession>
<comment type="caution">
    <text evidence="1">The sequence shown here is derived from an EMBL/GenBank/DDBJ whole genome shotgun (WGS) entry which is preliminary data.</text>
</comment>
<reference evidence="1" key="1">
    <citation type="journal article" date="2015" name="Nature">
        <title>Complex archaea that bridge the gap between prokaryotes and eukaryotes.</title>
        <authorList>
            <person name="Spang A."/>
            <person name="Saw J.H."/>
            <person name="Jorgensen S.L."/>
            <person name="Zaremba-Niedzwiedzka K."/>
            <person name="Martijn J."/>
            <person name="Lind A.E."/>
            <person name="van Eijk R."/>
            <person name="Schleper C."/>
            <person name="Guy L."/>
            <person name="Ettema T.J."/>
        </authorList>
    </citation>
    <scope>NUCLEOTIDE SEQUENCE</scope>
</reference>
<sequence>SAQTLLVSILAQNPSELVVNEQRVVGRKTGGDITDLTPTEVKTLLAILGTDVEVSELGAATYDDVQDYMNFFGDRTLLTGGAISDAGSGVATIASLTGWCKVTDDDDAVGKFFDYDSPGNTGTLTDMTTHYVYVDYNGGSPQLVTATSLQTFGHKFNHILIATIFRHGGTLHWHQHHNIGIQRANVIDMHHLEESSGHRAYGMVTSDGGSRTLSITAGALYEGIDKQPTPPFDTPNSGTADQTEAFKLHDADGGFAATDVGKTVHNTGGDNTYAEVTAFINSGELTLDTNIFTSGETYDLDIFSYWYATSSGTVWNEVTGSTLISNTQYNDITNGGLSNLTGNKYGIHWVYMELDGGHFHVVYGQDEYNANQADDASVPSTLPNIITNYCVLIAKIILQKDQSTMLISVPWTTVFSSTLTTNH</sequence>
<feature type="non-terminal residue" evidence="1">
    <location>
        <position position="423"/>
    </location>
</feature>
<organism evidence="1">
    <name type="scientific">marine sediment metagenome</name>
    <dbReference type="NCBI Taxonomy" id="412755"/>
    <lineage>
        <taxon>unclassified sequences</taxon>
        <taxon>metagenomes</taxon>
        <taxon>ecological metagenomes</taxon>
    </lineage>
</organism>
<dbReference type="AlphaFoldDB" id="A0A0F9BUA1"/>
<proteinExistence type="predicted"/>
<dbReference type="EMBL" id="LAZR01050171">
    <property type="protein sequence ID" value="KKK87961.1"/>
    <property type="molecule type" value="Genomic_DNA"/>
</dbReference>
<gene>
    <name evidence="1" type="ORF">LCGC14_2747990</name>
</gene>
<evidence type="ECO:0000313" key="1">
    <source>
        <dbReference type="EMBL" id="KKK87961.1"/>
    </source>
</evidence>
<protein>
    <submittedName>
        <fullName evidence="1">Uncharacterized protein</fullName>
    </submittedName>
</protein>